<dbReference type="GO" id="GO:0003676">
    <property type="term" value="F:nucleic acid binding"/>
    <property type="evidence" value="ECO:0007669"/>
    <property type="project" value="InterPro"/>
</dbReference>
<protein>
    <recommendedName>
        <fullName evidence="3">CCHC-type domain-containing protein</fullName>
    </recommendedName>
</protein>
<dbReference type="InterPro" id="IPR036875">
    <property type="entry name" value="Znf_CCHC_sf"/>
</dbReference>
<dbReference type="Gene3D" id="4.10.60.10">
    <property type="entry name" value="Zinc finger, CCHC-type"/>
    <property type="match status" value="1"/>
</dbReference>
<dbReference type="AlphaFoldDB" id="A0AAV1A8L6"/>
<dbReference type="InterPro" id="IPR054722">
    <property type="entry name" value="PolX-like_BBD"/>
</dbReference>
<dbReference type="PROSITE" id="PS50158">
    <property type="entry name" value="ZF_CCHC"/>
    <property type="match status" value="1"/>
</dbReference>
<evidence type="ECO:0000313" key="5">
    <source>
        <dbReference type="Proteomes" id="UP001157006"/>
    </source>
</evidence>
<evidence type="ECO:0000313" key="4">
    <source>
        <dbReference type="EMBL" id="CAI8606899.1"/>
    </source>
</evidence>
<dbReference type="PANTHER" id="PTHR47592">
    <property type="entry name" value="PBF68 PROTEIN"/>
    <property type="match status" value="1"/>
</dbReference>
<dbReference type="Pfam" id="PF22936">
    <property type="entry name" value="Pol_BBD"/>
    <property type="match status" value="1"/>
</dbReference>
<evidence type="ECO:0000256" key="2">
    <source>
        <dbReference type="SAM" id="MobiDB-lite"/>
    </source>
</evidence>
<feature type="region of interest" description="Disordered" evidence="2">
    <location>
        <begin position="81"/>
        <end position="105"/>
    </location>
</feature>
<dbReference type="EMBL" id="OX451739">
    <property type="protein sequence ID" value="CAI8606899.1"/>
    <property type="molecule type" value="Genomic_DNA"/>
</dbReference>
<feature type="domain" description="CCHC-type" evidence="3">
    <location>
        <begin position="112"/>
        <end position="127"/>
    </location>
</feature>
<dbReference type="InterPro" id="IPR001878">
    <property type="entry name" value="Znf_CCHC"/>
</dbReference>
<dbReference type="GO" id="GO:0008270">
    <property type="term" value="F:zinc ion binding"/>
    <property type="evidence" value="ECO:0007669"/>
    <property type="project" value="UniProtKB-KW"/>
</dbReference>
<keyword evidence="1" id="KW-0862">Zinc</keyword>
<keyword evidence="1" id="KW-0863">Zinc-finger</keyword>
<organism evidence="4 5">
    <name type="scientific">Vicia faba</name>
    <name type="common">Broad bean</name>
    <name type="synonym">Faba vulgaris</name>
    <dbReference type="NCBI Taxonomy" id="3906"/>
    <lineage>
        <taxon>Eukaryota</taxon>
        <taxon>Viridiplantae</taxon>
        <taxon>Streptophyta</taxon>
        <taxon>Embryophyta</taxon>
        <taxon>Tracheophyta</taxon>
        <taxon>Spermatophyta</taxon>
        <taxon>Magnoliopsida</taxon>
        <taxon>eudicotyledons</taxon>
        <taxon>Gunneridae</taxon>
        <taxon>Pentapetalae</taxon>
        <taxon>rosids</taxon>
        <taxon>fabids</taxon>
        <taxon>Fabales</taxon>
        <taxon>Fabaceae</taxon>
        <taxon>Papilionoideae</taxon>
        <taxon>50 kb inversion clade</taxon>
        <taxon>NPAAA clade</taxon>
        <taxon>Hologalegina</taxon>
        <taxon>IRL clade</taxon>
        <taxon>Fabeae</taxon>
        <taxon>Vicia</taxon>
    </lineage>
</organism>
<keyword evidence="1" id="KW-0479">Metal-binding</keyword>
<dbReference type="SMART" id="SM00343">
    <property type="entry name" value="ZnF_C2HC"/>
    <property type="match status" value="1"/>
</dbReference>
<name>A0AAV1A8L6_VICFA</name>
<evidence type="ECO:0000256" key="1">
    <source>
        <dbReference type="PROSITE-ProRule" id="PRU00047"/>
    </source>
</evidence>
<keyword evidence="5" id="KW-1185">Reference proteome</keyword>
<reference evidence="4 5" key="1">
    <citation type="submission" date="2023-01" db="EMBL/GenBank/DDBJ databases">
        <authorList>
            <person name="Kreplak J."/>
        </authorList>
    </citation>
    <scope>NUCLEOTIDE SEQUENCE [LARGE SCALE GENOMIC DNA]</scope>
</reference>
<accession>A0AAV1A8L6</accession>
<gene>
    <name evidence="4" type="ORF">VFH_IV012080</name>
</gene>
<sequence length="212" mass="23926">MNNFKLLLSLTNFPLVGKISKMCFAIKQKSLITRLRIEEEARKQDQKDEVLVVSNNQQRFSAILKPTGKPLKNQNRNIVNQIKNGNPSRDPSALVSRQQPPTQRNDASVFTCYDCGKPSHMAKRCKSRSKLVGSNAHVNLNDEKFIAMITEINMAGGSDGWWIDTGASRRVCYDRVMFKTFTNAENKKVLLGDAHTIDVCNTVGEMTWLFCV</sequence>
<dbReference type="SUPFAM" id="SSF57756">
    <property type="entry name" value="Retrovirus zinc finger-like domains"/>
    <property type="match status" value="1"/>
</dbReference>
<evidence type="ECO:0000259" key="3">
    <source>
        <dbReference type="PROSITE" id="PS50158"/>
    </source>
</evidence>
<dbReference type="Proteomes" id="UP001157006">
    <property type="component" value="Chromosome 4"/>
</dbReference>
<proteinExistence type="predicted"/>